<evidence type="ECO:0000256" key="6">
    <source>
        <dbReference type="SAM" id="Phobius"/>
    </source>
</evidence>
<dbReference type="AlphaFoldDB" id="A0A0K1PT42"/>
<keyword evidence="5 6" id="KW-0472">Membrane</keyword>
<feature type="transmembrane region" description="Helical" evidence="6">
    <location>
        <begin position="92"/>
        <end position="110"/>
    </location>
</feature>
<dbReference type="STRING" id="1391654.AKJ09_02953"/>
<feature type="transmembrane region" description="Helical" evidence="6">
    <location>
        <begin position="194"/>
        <end position="216"/>
    </location>
</feature>
<name>A0A0K1PT42_9BACT</name>
<dbReference type="InterPro" id="IPR051542">
    <property type="entry name" value="Hydrogenase_cytochrome"/>
</dbReference>
<dbReference type="InterPro" id="IPR011577">
    <property type="entry name" value="Cyt_b561_bac/Ni-Hgenase"/>
</dbReference>
<accession>A0A0K1PT42</accession>
<reference evidence="8 9" key="1">
    <citation type="submission" date="2015-08" db="EMBL/GenBank/DDBJ databases">
        <authorList>
            <person name="Babu N.S."/>
            <person name="Beckwith C.J."/>
            <person name="Beseler K.G."/>
            <person name="Brison A."/>
            <person name="Carone J.V."/>
            <person name="Caskin T.P."/>
            <person name="Diamond M."/>
            <person name="Durham M.E."/>
            <person name="Foxe J.M."/>
            <person name="Go M."/>
            <person name="Henderson B.A."/>
            <person name="Jones I.B."/>
            <person name="McGettigan J.A."/>
            <person name="Micheletti S.J."/>
            <person name="Nasrallah M.E."/>
            <person name="Ortiz D."/>
            <person name="Piller C.R."/>
            <person name="Privatt S.R."/>
            <person name="Schneider S.L."/>
            <person name="Sharp S."/>
            <person name="Smith T.C."/>
            <person name="Stanton J.D."/>
            <person name="Ullery H.E."/>
            <person name="Wilson R.J."/>
            <person name="Serrano M.G."/>
            <person name="Buck G."/>
            <person name="Lee V."/>
            <person name="Wang Y."/>
            <person name="Carvalho R."/>
            <person name="Voegtly L."/>
            <person name="Shi R."/>
            <person name="Duckworth R."/>
            <person name="Johnson A."/>
            <person name="Loviza R."/>
            <person name="Walstead R."/>
            <person name="Shah Z."/>
            <person name="Kiflezghi M."/>
            <person name="Wade K."/>
            <person name="Ball S.L."/>
            <person name="Bradley K.W."/>
            <person name="Asai D.J."/>
            <person name="Bowman C.A."/>
            <person name="Russell D.A."/>
            <person name="Pope W.H."/>
            <person name="Jacobs-Sera D."/>
            <person name="Hendrix R.W."/>
            <person name="Hatfull G.F."/>
        </authorList>
    </citation>
    <scope>NUCLEOTIDE SEQUENCE [LARGE SCALE GENOMIC DNA]</scope>
    <source>
        <strain evidence="8 9">DSM 27648</strain>
    </source>
</reference>
<keyword evidence="2" id="KW-1003">Cell membrane</keyword>
<dbReference type="Pfam" id="PF01292">
    <property type="entry name" value="Ni_hydr_CYTB"/>
    <property type="match status" value="1"/>
</dbReference>
<evidence type="ECO:0000313" key="9">
    <source>
        <dbReference type="Proteomes" id="UP000064967"/>
    </source>
</evidence>
<evidence type="ECO:0000256" key="2">
    <source>
        <dbReference type="ARBA" id="ARBA00022475"/>
    </source>
</evidence>
<sequence>MAVARSSIVMTRRREQRDRARRAQPWIVRLTHWGNVVFLPVMAGSGLQILMAFPYFGPRGQMYTWFPIQNWTAPEWMRIGGWLAGARHVHFAFAWALVANALLYLVYVFASGEWRRRFFLPRRDAKQAVGTFAHYLRLRRDAPAQGFYNGLQRLAYTTAIVLGVVEVLSGLAMWKPVQLSYVAALFGGYDGARVVHFVGLVALALFVIMHVVLVAFHPRTLPPMITGGPVGQ</sequence>
<dbReference type="SUPFAM" id="SSF81342">
    <property type="entry name" value="Transmembrane di-heme cytochromes"/>
    <property type="match status" value="1"/>
</dbReference>
<organism evidence="8 9">
    <name type="scientific">Labilithrix luteola</name>
    <dbReference type="NCBI Taxonomy" id="1391654"/>
    <lineage>
        <taxon>Bacteria</taxon>
        <taxon>Pseudomonadati</taxon>
        <taxon>Myxococcota</taxon>
        <taxon>Polyangia</taxon>
        <taxon>Polyangiales</taxon>
        <taxon>Labilitrichaceae</taxon>
        <taxon>Labilithrix</taxon>
    </lineage>
</organism>
<keyword evidence="9" id="KW-1185">Reference proteome</keyword>
<comment type="subcellular location">
    <subcellularLocation>
        <location evidence="1">Cell membrane</location>
        <topology evidence="1">Multi-pass membrane protein</topology>
    </subcellularLocation>
</comment>
<dbReference type="EMBL" id="CP012333">
    <property type="protein sequence ID" value="AKU96289.1"/>
    <property type="molecule type" value="Genomic_DNA"/>
</dbReference>
<dbReference type="Gene3D" id="1.20.950.20">
    <property type="entry name" value="Transmembrane di-heme cytochromes, Chain C"/>
    <property type="match status" value="1"/>
</dbReference>
<feature type="transmembrane region" description="Helical" evidence="6">
    <location>
        <begin position="36"/>
        <end position="56"/>
    </location>
</feature>
<dbReference type="KEGG" id="llu:AKJ09_02953"/>
<evidence type="ECO:0000256" key="5">
    <source>
        <dbReference type="ARBA" id="ARBA00023136"/>
    </source>
</evidence>
<feature type="transmembrane region" description="Helical" evidence="6">
    <location>
        <begin position="154"/>
        <end position="174"/>
    </location>
</feature>
<proteinExistence type="predicted"/>
<keyword evidence="3 6" id="KW-0812">Transmembrane</keyword>
<dbReference type="GO" id="GO:0005886">
    <property type="term" value="C:plasma membrane"/>
    <property type="evidence" value="ECO:0007669"/>
    <property type="project" value="UniProtKB-SubCell"/>
</dbReference>
<evidence type="ECO:0000259" key="7">
    <source>
        <dbReference type="Pfam" id="PF01292"/>
    </source>
</evidence>
<dbReference type="PANTHER" id="PTHR30485:SF1">
    <property type="entry name" value="CYTOCHROME YDHU-RELATED"/>
    <property type="match status" value="1"/>
</dbReference>
<protein>
    <submittedName>
        <fullName evidence="8">Thiosulfate reductase cytochrome B subunit (Membrane anchoring protein)</fullName>
    </submittedName>
</protein>
<evidence type="ECO:0000256" key="4">
    <source>
        <dbReference type="ARBA" id="ARBA00022989"/>
    </source>
</evidence>
<feature type="domain" description="Cytochrome b561 bacterial/Ni-hydrogenase" evidence="7">
    <location>
        <begin position="24"/>
        <end position="227"/>
    </location>
</feature>
<gene>
    <name evidence="8" type="ORF">AKJ09_02953</name>
</gene>
<dbReference type="GO" id="GO:0009055">
    <property type="term" value="F:electron transfer activity"/>
    <property type="evidence" value="ECO:0007669"/>
    <property type="project" value="InterPro"/>
</dbReference>
<dbReference type="GO" id="GO:0020037">
    <property type="term" value="F:heme binding"/>
    <property type="evidence" value="ECO:0007669"/>
    <property type="project" value="TreeGrafter"/>
</dbReference>
<keyword evidence="4 6" id="KW-1133">Transmembrane helix</keyword>
<dbReference type="InterPro" id="IPR016174">
    <property type="entry name" value="Di-haem_cyt_TM"/>
</dbReference>
<evidence type="ECO:0000256" key="3">
    <source>
        <dbReference type="ARBA" id="ARBA00022692"/>
    </source>
</evidence>
<dbReference type="GO" id="GO:0022904">
    <property type="term" value="P:respiratory electron transport chain"/>
    <property type="evidence" value="ECO:0007669"/>
    <property type="project" value="InterPro"/>
</dbReference>
<evidence type="ECO:0000256" key="1">
    <source>
        <dbReference type="ARBA" id="ARBA00004651"/>
    </source>
</evidence>
<evidence type="ECO:0000313" key="8">
    <source>
        <dbReference type="EMBL" id="AKU96289.1"/>
    </source>
</evidence>
<dbReference type="PANTHER" id="PTHR30485">
    <property type="entry name" value="NI/FE-HYDROGENASE 1 B-TYPE CYTOCHROME SUBUNIT"/>
    <property type="match status" value="1"/>
</dbReference>
<dbReference type="Proteomes" id="UP000064967">
    <property type="component" value="Chromosome"/>
</dbReference>